<comment type="caution">
    <text evidence="2">The sequence shown here is derived from an EMBL/GenBank/DDBJ whole genome shotgun (WGS) entry which is preliminary data.</text>
</comment>
<feature type="region of interest" description="Disordered" evidence="1">
    <location>
        <begin position="76"/>
        <end position="113"/>
    </location>
</feature>
<protein>
    <submittedName>
        <fullName evidence="2">Uncharacterized protein</fullName>
    </submittedName>
</protein>
<gene>
    <name evidence="2" type="ORF">BaRGS_00015078</name>
</gene>
<organism evidence="2 3">
    <name type="scientific">Batillaria attramentaria</name>
    <dbReference type="NCBI Taxonomy" id="370345"/>
    <lineage>
        <taxon>Eukaryota</taxon>
        <taxon>Metazoa</taxon>
        <taxon>Spiralia</taxon>
        <taxon>Lophotrochozoa</taxon>
        <taxon>Mollusca</taxon>
        <taxon>Gastropoda</taxon>
        <taxon>Caenogastropoda</taxon>
        <taxon>Sorbeoconcha</taxon>
        <taxon>Cerithioidea</taxon>
        <taxon>Batillariidae</taxon>
        <taxon>Batillaria</taxon>
    </lineage>
</organism>
<dbReference type="Proteomes" id="UP001519460">
    <property type="component" value="Unassembled WGS sequence"/>
</dbReference>
<sequence length="153" mass="17238">MERAATSAVREDSSVAICGQIRARRRFEAFPRELETSGPLVRESGRFMADPEPCTQSICCCTERFMRSLYPRVAPALPENKRTVPLGGGPEDLPLRRQRPQSDEQAEGGEPRAVRVYGECHSKLINVTNTREVRIKLTVTFERNREAASQPSY</sequence>
<accession>A0ABD0L3N5</accession>
<evidence type="ECO:0000313" key="3">
    <source>
        <dbReference type="Proteomes" id="UP001519460"/>
    </source>
</evidence>
<name>A0ABD0L3N5_9CAEN</name>
<reference evidence="2 3" key="1">
    <citation type="journal article" date="2023" name="Sci. Data">
        <title>Genome assembly of the Korean intertidal mud-creeper Batillaria attramentaria.</title>
        <authorList>
            <person name="Patra A.K."/>
            <person name="Ho P.T."/>
            <person name="Jun S."/>
            <person name="Lee S.J."/>
            <person name="Kim Y."/>
            <person name="Won Y.J."/>
        </authorList>
    </citation>
    <scope>NUCLEOTIDE SEQUENCE [LARGE SCALE GENOMIC DNA]</scope>
    <source>
        <strain evidence="2">Wonlab-2016</strain>
    </source>
</reference>
<evidence type="ECO:0000313" key="2">
    <source>
        <dbReference type="EMBL" id="KAK7493749.1"/>
    </source>
</evidence>
<evidence type="ECO:0000256" key="1">
    <source>
        <dbReference type="SAM" id="MobiDB-lite"/>
    </source>
</evidence>
<proteinExistence type="predicted"/>
<dbReference type="AlphaFoldDB" id="A0ABD0L3N5"/>
<keyword evidence="3" id="KW-1185">Reference proteome</keyword>
<dbReference type="EMBL" id="JACVVK020000090">
    <property type="protein sequence ID" value="KAK7493749.1"/>
    <property type="molecule type" value="Genomic_DNA"/>
</dbReference>